<evidence type="ECO:0000313" key="4">
    <source>
        <dbReference type="Proteomes" id="UP001150217"/>
    </source>
</evidence>
<proteinExistence type="predicted"/>
<accession>A0ABQ8VAJ3</accession>
<protein>
    <recommendedName>
        <fullName evidence="2">C2H2-type domain-containing protein</fullName>
    </recommendedName>
</protein>
<dbReference type="InterPro" id="IPR013087">
    <property type="entry name" value="Znf_C2H2_type"/>
</dbReference>
<dbReference type="EMBL" id="JANVFT010000054">
    <property type="protein sequence ID" value="KAJ4484457.1"/>
    <property type="molecule type" value="Genomic_DNA"/>
</dbReference>
<feature type="domain" description="C2H2-type" evidence="2">
    <location>
        <begin position="10"/>
        <end position="31"/>
    </location>
</feature>
<comment type="caution">
    <text evidence="3">The sequence shown here is derived from an EMBL/GenBank/DDBJ whole genome shotgun (WGS) entry which is preliminary data.</text>
</comment>
<dbReference type="Proteomes" id="UP001150217">
    <property type="component" value="Unassembled WGS sequence"/>
</dbReference>
<organism evidence="3 4">
    <name type="scientific">Lentinula lateritia</name>
    <dbReference type="NCBI Taxonomy" id="40482"/>
    <lineage>
        <taxon>Eukaryota</taxon>
        <taxon>Fungi</taxon>
        <taxon>Dikarya</taxon>
        <taxon>Basidiomycota</taxon>
        <taxon>Agaricomycotina</taxon>
        <taxon>Agaricomycetes</taxon>
        <taxon>Agaricomycetidae</taxon>
        <taxon>Agaricales</taxon>
        <taxon>Marasmiineae</taxon>
        <taxon>Omphalotaceae</taxon>
        <taxon>Lentinula</taxon>
    </lineage>
</organism>
<evidence type="ECO:0000313" key="3">
    <source>
        <dbReference type="EMBL" id="KAJ4484457.1"/>
    </source>
</evidence>
<name>A0ABQ8VAJ3_9AGAR</name>
<evidence type="ECO:0000256" key="1">
    <source>
        <dbReference type="SAM" id="MobiDB-lite"/>
    </source>
</evidence>
<gene>
    <name evidence="3" type="ORF">C8R41DRAFT_921707</name>
</gene>
<reference evidence="3" key="1">
    <citation type="submission" date="2022-08" db="EMBL/GenBank/DDBJ databases">
        <title>A Global Phylogenomic Analysis of the Shiitake Genus Lentinula.</title>
        <authorList>
            <consortium name="DOE Joint Genome Institute"/>
            <person name="Sierra-Patev S."/>
            <person name="Min B."/>
            <person name="Naranjo-Ortiz M."/>
            <person name="Looney B."/>
            <person name="Konkel Z."/>
            <person name="Slot J.C."/>
            <person name="Sakamoto Y."/>
            <person name="Steenwyk J.L."/>
            <person name="Rokas A."/>
            <person name="Carro J."/>
            <person name="Camarero S."/>
            <person name="Ferreira P."/>
            <person name="Molpeceres G."/>
            <person name="Ruiz-Duenas F.J."/>
            <person name="Serrano A."/>
            <person name="Henrissat B."/>
            <person name="Drula E."/>
            <person name="Hughes K.W."/>
            <person name="Mata J.L."/>
            <person name="Ishikawa N.K."/>
            <person name="Vargas-Isla R."/>
            <person name="Ushijima S."/>
            <person name="Smith C.A."/>
            <person name="Ahrendt S."/>
            <person name="Andreopoulos W."/>
            <person name="He G."/>
            <person name="Labutti K."/>
            <person name="Lipzen A."/>
            <person name="Ng V."/>
            <person name="Riley R."/>
            <person name="Sandor L."/>
            <person name="Barry K."/>
            <person name="Martinez A.T."/>
            <person name="Xiao Y."/>
            <person name="Gibbons J.G."/>
            <person name="Terashima K."/>
            <person name="Grigoriev I.V."/>
            <person name="Hibbett D.S."/>
        </authorList>
    </citation>
    <scope>NUCLEOTIDE SEQUENCE</scope>
    <source>
        <strain evidence="3">RHP3577 ss4</strain>
    </source>
</reference>
<feature type="region of interest" description="Disordered" evidence="1">
    <location>
        <begin position="44"/>
        <end position="80"/>
    </location>
</feature>
<evidence type="ECO:0000259" key="2">
    <source>
        <dbReference type="Pfam" id="PF13912"/>
    </source>
</evidence>
<sequence length="135" mass="15280">MPAQARLKDHACSYCGKEFATLQGLRSHTSQVTACQMQSKKAIDVLPKSGRVTPDNEQHQSMPNSDLDPPNSATAHEKRPYVEEVDNVTSTYNPDWIYKENYPYSAGTPVQPCQTAFEIYRERQKAEGSEPWEPF</sequence>
<keyword evidence="4" id="KW-1185">Reference proteome</keyword>
<dbReference type="Pfam" id="PF13912">
    <property type="entry name" value="zf-C2H2_6"/>
    <property type="match status" value="1"/>
</dbReference>